<dbReference type="RefSeq" id="WP_187081425.1">
    <property type="nucleotide sequence ID" value="NZ_JACORU010000003.1"/>
</dbReference>
<feature type="transmembrane region" description="Helical" evidence="1">
    <location>
        <begin position="20"/>
        <end position="43"/>
    </location>
</feature>
<evidence type="ECO:0000313" key="2">
    <source>
        <dbReference type="EMBL" id="MBC5764967.1"/>
    </source>
</evidence>
<gene>
    <name evidence="2" type="ORF">H8R02_10925</name>
</gene>
<organism evidence="2 3">
    <name type="scientific">Ramlibacter albus</name>
    <dbReference type="NCBI Taxonomy" id="2079448"/>
    <lineage>
        <taxon>Bacteria</taxon>
        <taxon>Pseudomonadati</taxon>
        <taxon>Pseudomonadota</taxon>
        <taxon>Betaproteobacteria</taxon>
        <taxon>Burkholderiales</taxon>
        <taxon>Comamonadaceae</taxon>
        <taxon>Ramlibacter</taxon>
    </lineage>
</organism>
<proteinExistence type="predicted"/>
<comment type="caution">
    <text evidence="2">The sequence shown here is derived from an EMBL/GenBank/DDBJ whole genome shotgun (WGS) entry which is preliminary data.</text>
</comment>
<name>A0A923M669_9BURK</name>
<keyword evidence="1" id="KW-0812">Transmembrane</keyword>
<dbReference type="Proteomes" id="UP000596827">
    <property type="component" value="Unassembled WGS sequence"/>
</dbReference>
<sequence>MGSPLLKILIRVPLCVLATWLAWRALGTIAFAFCAPIFGVALARPLIDLFSEGHGRTREWALRDVQGRFYEHHGNRIDIAEDDEDDRWLLAADVRKIIAGLPRDEVLQKQYPERAAAIGEKPVFRIRADALLEYLRKATDPASVRFKVWLEREVVFPSRKR</sequence>
<keyword evidence="3" id="KW-1185">Reference proteome</keyword>
<evidence type="ECO:0000313" key="3">
    <source>
        <dbReference type="Proteomes" id="UP000596827"/>
    </source>
</evidence>
<dbReference type="EMBL" id="JACORU010000003">
    <property type="protein sequence ID" value="MBC5764967.1"/>
    <property type="molecule type" value="Genomic_DNA"/>
</dbReference>
<dbReference type="AlphaFoldDB" id="A0A923M669"/>
<evidence type="ECO:0008006" key="4">
    <source>
        <dbReference type="Google" id="ProtNLM"/>
    </source>
</evidence>
<accession>A0A923M669</accession>
<keyword evidence="1" id="KW-0472">Membrane</keyword>
<keyword evidence="1" id="KW-1133">Transmembrane helix</keyword>
<evidence type="ECO:0000256" key="1">
    <source>
        <dbReference type="SAM" id="Phobius"/>
    </source>
</evidence>
<reference evidence="2" key="1">
    <citation type="submission" date="2020-08" db="EMBL/GenBank/DDBJ databases">
        <title>Ramlibacter sp. GTP1 16S ribosomal RNA gene genome sequencing and assembly.</title>
        <authorList>
            <person name="Kang M."/>
        </authorList>
    </citation>
    <scope>NUCLEOTIDE SEQUENCE</scope>
    <source>
        <strain evidence="2">GTP1</strain>
    </source>
</reference>
<protein>
    <recommendedName>
        <fullName evidence="4">Bro-N domain-containing protein</fullName>
    </recommendedName>
</protein>